<dbReference type="PATRIC" id="fig|1276920.7.peg.3087"/>
<dbReference type="AlphaFoldDB" id="M7NGR5"/>
<dbReference type="Pfam" id="PF13676">
    <property type="entry name" value="TIR_2"/>
    <property type="match status" value="1"/>
</dbReference>
<keyword evidence="3" id="KW-0812">Transmembrane</keyword>
<reference evidence="3 4" key="1">
    <citation type="journal article" date="2013" name="Genome Announc.">
        <title>Draft Genome Sequence of Arthrobacter gangotriensis Strain Lz1yT, Isolated from a Penguin Rookery Soil Sample Collected in Antarctica, near the Indian Station Dakshin Gangotri.</title>
        <authorList>
            <person name="Shivaji S."/>
            <person name="Ara S."/>
            <person name="Bandi S."/>
            <person name="Singh A."/>
            <person name="Kumar Pinnaka A."/>
        </authorList>
    </citation>
    <scope>NUCLEOTIDE SEQUENCE [LARGE SCALE GENOMIC DNA]</scope>
    <source>
        <strain evidence="3 4">Lz1y</strain>
    </source>
</reference>
<dbReference type="Proteomes" id="UP000012015">
    <property type="component" value="Unassembled WGS sequence"/>
</dbReference>
<keyword evidence="3" id="KW-0472">Membrane</keyword>
<dbReference type="InterPro" id="IPR013568">
    <property type="entry name" value="SEFIR_dom"/>
</dbReference>
<dbReference type="GO" id="GO:0007165">
    <property type="term" value="P:signal transduction"/>
    <property type="evidence" value="ECO:0007669"/>
    <property type="project" value="InterPro"/>
</dbReference>
<dbReference type="SUPFAM" id="SSF52200">
    <property type="entry name" value="Toll/Interleukin receptor TIR domain"/>
    <property type="match status" value="1"/>
</dbReference>
<keyword evidence="4" id="KW-1185">Reference proteome</keyword>
<evidence type="ECO:0000313" key="4">
    <source>
        <dbReference type="Proteomes" id="UP000012015"/>
    </source>
</evidence>
<evidence type="ECO:0000313" key="3">
    <source>
        <dbReference type="EMBL" id="EMQ97703.1"/>
    </source>
</evidence>
<proteinExistence type="predicted"/>
<sequence length="338" mass="37134">METPLFVDQSEPPVVFISYSWASEQHKTWVINLARRLRANGVDVRLDRWDVRLGHDLNLFMERYADPSARVIVVLSDDYGPKADQRGQQPSGVATETTIVSATVYRDLGSNRVVPLVPDSGTVEGEPIVPTYLVGRNWIDFRGDNETAYEHLLRDLHEAPLEAAPPLGKNPFKGRTEAQATTAIRNDPARWHTGSSRGLVEVNLNQNSGLFTLGNDEASFTLKLQYPSGGTTGPDGPKLVRHYSDQIGDIGLVAAVNDHPGRFADLATLPMSNRVEETKPGDALVMLNRKGYWSLLLLDDVVFRSGPNGYEAIALMRYAIATDRTASLTLGSLPPTGE</sequence>
<accession>M7NGR5</accession>
<dbReference type="InterPro" id="IPR035897">
    <property type="entry name" value="Toll_tir_struct_dom_sf"/>
</dbReference>
<dbReference type="InterPro" id="IPR000157">
    <property type="entry name" value="TIR_dom"/>
</dbReference>
<protein>
    <submittedName>
        <fullName evidence="3">Protein-transmembrane prediction</fullName>
    </submittedName>
</protein>
<organism evidence="3 4">
    <name type="scientific">Paeniglutamicibacter gangotriensis Lz1y</name>
    <dbReference type="NCBI Taxonomy" id="1276920"/>
    <lineage>
        <taxon>Bacteria</taxon>
        <taxon>Bacillati</taxon>
        <taxon>Actinomycetota</taxon>
        <taxon>Actinomycetes</taxon>
        <taxon>Micrococcales</taxon>
        <taxon>Micrococcaceae</taxon>
        <taxon>Paeniglutamicibacter</taxon>
    </lineage>
</organism>
<evidence type="ECO:0000259" key="2">
    <source>
        <dbReference type="PROSITE" id="PS51534"/>
    </source>
</evidence>
<comment type="caution">
    <text evidence="3">The sequence shown here is derived from an EMBL/GenBank/DDBJ whole genome shotgun (WGS) entry which is preliminary data.</text>
</comment>
<evidence type="ECO:0000256" key="1">
    <source>
        <dbReference type="SAM" id="MobiDB-lite"/>
    </source>
</evidence>
<dbReference type="Gene3D" id="3.40.50.10140">
    <property type="entry name" value="Toll/interleukin-1 receptor homology (TIR) domain"/>
    <property type="match status" value="1"/>
</dbReference>
<gene>
    <name evidence="3" type="ORF">ADIAG_03083</name>
</gene>
<dbReference type="RefSeq" id="WP_007272250.1">
    <property type="nucleotide sequence ID" value="NZ_AOCK01000009.1"/>
</dbReference>
<dbReference type="STRING" id="1276920.ADIAG_03083"/>
<feature type="domain" description="SEFIR" evidence="2">
    <location>
        <begin position="12"/>
        <end position="150"/>
    </location>
</feature>
<dbReference type="eggNOG" id="COG0775">
    <property type="taxonomic scope" value="Bacteria"/>
</dbReference>
<dbReference type="PROSITE" id="PS51534">
    <property type="entry name" value="SEFIR"/>
    <property type="match status" value="1"/>
</dbReference>
<feature type="region of interest" description="Disordered" evidence="1">
    <location>
        <begin position="164"/>
        <end position="192"/>
    </location>
</feature>
<dbReference type="EMBL" id="AOCK01000009">
    <property type="protein sequence ID" value="EMQ97703.1"/>
    <property type="molecule type" value="Genomic_DNA"/>
</dbReference>
<name>M7NGR5_9MICC</name>